<dbReference type="GO" id="GO:0003723">
    <property type="term" value="F:RNA binding"/>
    <property type="evidence" value="ECO:0007669"/>
    <property type="project" value="UniProtKB-UniRule"/>
</dbReference>
<dbReference type="InterPro" id="IPR004087">
    <property type="entry name" value="KH_dom"/>
</dbReference>
<dbReference type="InterPro" id="IPR010213">
    <property type="entry name" value="TF_NusA"/>
</dbReference>
<dbReference type="InterPro" id="IPR013735">
    <property type="entry name" value="TF_NusA_N"/>
</dbReference>
<dbReference type="Gene3D" id="2.40.50.140">
    <property type="entry name" value="Nucleic acid-binding proteins"/>
    <property type="match status" value="1"/>
</dbReference>
<dbReference type="InterPro" id="IPR009019">
    <property type="entry name" value="KH_sf_prok-type"/>
</dbReference>
<keyword evidence="4 7" id="KW-0694">RNA-binding</keyword>
<dbReference type="Gene3D" id="3.30.300.20">
    <property type="match status" value="2"/>
</dbReference>
<dbReference type="CDD" id="cd04455">
    <property type="entry name" value="S1_NusA"/>
    <property type="match status" value="1"/>
</dbReference>
<dbReference type="HAMAP" id="MF_00945_B">
    <property type="entry name" value="NusA_B"/>
    <property type="match status" value="1"/>
</dbReference>
<evidence type="ECO:0000256" key="7">
    <source>
        <dbReference type="HAMAP-Rule" id="MF_00945"/>
    </source>
</evidence>
<keyword evidence="1 7" id="KW-0806">Transcription termination</keyword>
<dbReference type="FunFam" id="2.40.50.140:FF:000058">
    <property type="entry name" value="Transcription termination/antitermination protein NusA"/>
    <property type="match status" value="1"/>
</dbReference>
<dbReference type="GeneID" id="78897274"/>
<dbReference type="SUPFAM" id="SSF50249">
    <property type="entry name" value="Nucleic acid-binding proteins"/>
    <property type="match status" value="1"/>
</dbReference>
<dbReference type="Proteomes" id="UP000229314">
    <property type="component" value="Chromosome"/>
</dbReference>
<dbReference type="InterPro" id="IPR003029">
    <property type="entry name" value="S1_domain"/>
</dbReference>
<sequence>MAITSANQLELLQTAEAVAREKMIDPDLVIEAMEDSLARAAKSRYGSEMDIRVKIDRKTGNATFTRVRTVVEDDAVENYQAQVTVAQARPYLDDPKVGDEIVDEVPPVELGRIAAQSAKQVILQRVREAERDRQYEEFKDRAGTIINGVVKREEYGNIIVDVGRGEAILRRNEKIGRESYRPNDRIRAYVKDVRREARGPQIFLSRTDPQFMAELFKMEVPEIYDGVIEIKAVARDPGSRAKIAVISYDNSIDPVGACVGMRGSRVQAVVGELQGEKIDIIPWSGDQATFLVNALQPAEVAKVVFDEDASRIEVVVPDEQLSLAIGRRGQNVRLASQLTGLDIDILTEEEESKRRQAEFNARTKLFMDALDLDEFFAQLLVAEGFTNLEEVAYVDLDELLSIEGVDESTAEELQTRARENLEAANKAALESARALGAEDSLIEFEGLTPQMVEALAKDDVKTLEDFATLADWEIAGGWTTENGQRKKDEGILEPFGVSLEDAQAMVMTARVMLGWVDPTELEAETPEAEGEDEQEAGV</sequence>
<evidence type="ECO:0000256" key="2">
    <source>
        <dbReference type="ARBA" id="ARBA00022490"/>
    </source>
</evidence>
<dbReference type="SUPFAM" id="SSF69705">
    <property type="entry name" value="Transcription factor NusA, N-terminal domain"/>
    <property type="match status" value="1"/>
</dbReference>
<dbReference type="Pfam" id="PF14520">
    <property type="entry name" value="HHH_5"/>
    <property type="match status" value="1"/>
</dbReference>
<dbReference type="SMART" id="SM00316">
    <property type="entry name" value="S1"/>
    <property type="match status" value="1"/>
</dbReference>
<dbReference type="Pfam" id="PF08529">
    <property type="entry name" value="NusA_N"/>
    <property type="match status" value="1"/>
</dbReference>
<dbReference type="Gene3D" id="3.30.1480.10">
    <property type="entry name" value="NusA, N-terminal domain"/>
    <property type="match status" value="1"/>
</dbReference>
<dbReference type="FunFam" id="3.30.300.20:FF:000005">
    <property type="entry name" value="Transcription termination/antitermination protein NusA"/>
    <property type="match status" value="1"/>
</dbReference>
<dbReference type="PANTHER" id="PTHR22648">
    <property type="entry name" value="TRANSCRIPTION TERMINATION FACTOR NUSA"/>
    <property type="match status" value="1"/>
</dbReference>
<comment type="subunit">
    <text evidence="7">Monomer. Binds directly to the core enzyme of the DNA-dependent RNA polymerase and to nascent RNA.</text>
</comment>
<comment type="function">
    <text evidence="7">Participates in both transcription termination and antitermination.</text>
</comment>
<dbReference type="InterPro" id="IPR010995">
    <property type="entry name" value="DNA_repair_Rad51/TF_NusA_a-hlx"/>
</dbReference>
<dbReference type="GO" id="GO:0003700">
    <property type="term" value="F:DNA-binding transcription factor activity"/>
    <property type="evidence" value="ECO:0007669"/>
    <property type="project" value="InterPro"/>
</dbReference>
<reference evidence="10 12" key="2">
    <citation type="submission" date="2019-09" db="EMBL/GenBank/DDBJ databases">
        <title>FDA dAtabase for Regulatory Grade micrObial Sequences (FDA-ARGOS): Supporting development and validation of Infectious Disease Dx tests.</title>
        <authorList>
            <person name="Sciortino C."/>
            <person name="Tallon L."/>
            <person name="Sadzewicz L."/>
            <person name="Vavikolanu K."/>
            <person name="Mehta A."/>
            <person name="Aluvathingal J."/>
            <person name="Nadendla S."/>
            <person name="Nandy P."/>
            <person name="Geyer C."/>
            <person name="Yan Y."/>
            <person name="Sichtig H."/>
        </authorList>
    </citation>
    <scope>NUCLEOTIDE SEQUENCE [LARGE SCALE GENOMIC DNA]</scope>
    <source>
        <strain evidence="10 12">FDAARGOS_643</strain>
    </source>
</reference>
<evidence type="ECO:0000256" key="6">
    <source>
        <dbReference type="ARBA" id="ARBA00023163"/>
    </source>
</evidence>
<feature type="domain" description="S1 motif" evidence="8">
    <location>
        <begin position="143"/>
        <end position="207"/>
    </location>
</feature>
<dbReference type="GO" id="GO:0000166">
    <property type="term" value="F:nucleotide binding"/>
    <property type="evidence" value="ECO:0007669"/>
    <property type="project" value="InterPro"/>
</dbReference>
<dbReference type="InterPro" id="IPR010214">
    <property type="entry name" value="Tscrpt_termin_fac_NusA_C_rpt"/>
</dbReference>
<dbReference type="SUPFAM" id="SSF47794">
    <property type="entry name" value="Rad51 N-terminal domain-like"/>
    <property type="match status" value="1"/>
</dbReference>
<dbReference type="NCBIfam" id="TIGR01953">
    <property type="entry name" value="NusA"/>
    <property type="match status" value="1"/>
</dbReference>
<comment type="similarity">
    <text evidence="7">Belongs to the NusA family.</text>
</comment>
<dbReference type="SMART" id="SM00322">
    <property type="entry name" value="KH"/>
    <property type="match status" value="1"/>
</dbReference>
<dbReference type="PROSITE" id="PS50084">
    <property type="entry name" value="KH_TYPE_1"/>
    <property type="match status" value="1"/>
</dbReference>
<dbReference type="RefSeq" id="WP_099648553.1">
    <property type="nucleotide sequence ID" value="NZ_CAJGAB010000058.1"/>
</dbReference>
<keyword evidence="2 7" id="KW-0963">Cytoplasm</keyword>
<evidence type="ECO:0000256" key="3">
    <source>
        <dbReference type="ARBA" id="ARBA00022814"/>
    </source>
</evidence>
<dbReference type="InterPro" id="IPR036555">
    <property type="entry name" value="NusA_N_sf"/>
</dbReference>
<dbReference type="CDD" id="cd02134">
    <property type="entry name" value="KH-II_NusA_rpt1"/>
    <property type="match status" value="1"/>
</dbReference>
<comment type="subcellular location">
    <subcellularLocation>
        <location evidence="7">Cytoplasm</location>
    </subcellularLocation>
</comment>
<dbReference type="EMBL" id="CP024422">
    <property type="protein sequence ID" value="ATQ55450.1"/>
    <property type="molecule type" value="Genomic_DNA"/>
</dbReference>
<proteinExistence type="inferred from homology"/>
<dbReference type="PROSITE" id="PS50126">
    <property type="entry name" value="S1"/>
    <property type="match status" value="1"/>
</dbReference>
<evidence type="ECO:0000256" key="1">
    <source>
        <dbReference type="ARBA" id="ARBA00022472"/>
    </source>
</evidence>
<evidence type="ECO:0000256" key="4">
    <source>
        <dbReference type="ARBA" id="ARBA00022884"/>
    </source>
</evidence>
<dbReference type="FunFam" id="3.30.300.20:FF:000002">
    <property type="entry name" value="Transcription termination/antitermination protein NusA"/>
    <property type="match status" value="1"/>
</dbReference>
<evidence type="ECO:0000256" key="5">
    <source>
        <dbReference type="ARBA" id="ARBA00023015"/>
    </source>
</evidence>
<evidence type="ECO:0000313" key="10">
    <source>
        <dbReference type="EMBL" id="QEU07544.1"/>
    </source>
</evidence>
<evidence type="ECO:0000313" key="11">
    <source>
        <dbReference type="Proteomes" id="UP000229314"/>
    </source>
</evidence>
<dbReference type="Gene3D" id="1.10.150.20">
    <property type="entry name" value="5' to 3' exonuclease, C-terminal subdomain"/>
    <property type="match status" value="2"/>
</dbReference>
<dbReference type="GO" id="GO:0031564">
    <property type="term" value="P:transcription antitermination"/>
    <property type="evidence" value="ECO:0007669"/>
    <property type="project" value="UniProtKB-UniRule"/>
</dbReference>
<evidence type="ECO:0000313" key="9">
    <source>
        <dbReference type="EMBL" id="ATQ55450.1"/>
    </source>
</evidence>
<dbReference type="InterPro" id="IPR058582">
    <property type="entry name" value="KH_NusA_2nd"/>
</dbReference>
<dbReference type="Pfam" id="PF26594">
    <property type="entry name" value="KH_NusA_2nd"/>
    <property type="match status" value="1"/>
</dbReference>
<dbReference type="CDD" id="cd22529">
    <property type="entry name" value="KH-II_NusA_rpt2"/>
    <property type="match status" value="1"/>
</dbReference>
<protein>
    <recommendedName>
        <fullName evidence="7">Transcription termination/antitermination protein NusA</fullName>
    </recommendedName>
</protein>
<dbReference type="InterPro" id="IPR025249">
    <property type="entry name" value="TF_NusA_KH_1st"/>
</dbReference>
<keyword evidence="6 7" id="KW-0804">Transcription</keyword>
<dbReference type="SUPFAM" id="SSF54814">
    <property type="entry name" value="Prokaryotic type KH domain (KH-domain type II)"/>
    <property type="match status" value="2"/>
</dbReference>
<dbReference type="EMBL" id="CP044081">
    <property type="protein sequence ID" value="QEU07544.1"/>
    <property type="molecule type" value="Genomic_DNA"/>
</dbReference>
<evidence type="ECO:0000259" key="8">
    <source>
        <dbReference type="PROSITE" id="PS50126"/>
    </source>
</evidence>
<dbReference type="NCBIfam" id="TIGR01954">
    <property type="entry name" value="nusA_Cterm_rpt"/>
    <property type="match status" value="1"/>
</dbReference>
<keyword evidence="5 7" id="KW-0805">Transcription regulation</keyword>
<organism evidence="9 11">
    <name type="scientific">Paracoccus yeei</name>
    <dbReference type="NCBI Taxonomy" id="147645"/>
    <lineage>
        <taxon>Bacteria</taxon>
        <taxon>Pseudomonadati</taxon>
        <taxon>Pseudomonadota</taxon>
        <taxon>Alphaproteobacteria</taxon>
        <taxon>Rhodobacterales</taxon>
        <taxon>Paracoccaceae</taxon>
        <taxon>Paracoccus</taxon>
    </lineage>
</organism>
<name>A0A2D2BYX3_9RHOB</name>
<dbReference type="Proteomes" id="UP000324507">
    <property type="component" value="Chromosome"/>
</dbReference>
<dbReference type="GO" id="GO:0006353">
    <property type="term" value="P:DNA-templated transcription termination"/>
    <property type="evidence" value="ECO:0007669"/>
    <property type="project" value="UniProtKB-UniRule"/>
</dbReference>
<dbReference type="InterPro" id="IPR015946">
    <property type="entry name" value="KH_dom-like_a/b"/>
</dbReference>
<dbReference type="PANTHER" id="PTHR22648:SF0">
    <property type="entry name" value="TRANSCRIPTION TERMINATION_ANTITERMINATION PROTEIN NUSA"/>
    <property type="match status" value="1"/>
</dbReference>
<dbReference type="GO" id="GO:0005829">
    <property type="term" value="C:cytosol"/>
    <property type="evidence" value="ECO:0007669"/>
    <property type="project" value="TreeGrafter"/>
</dbReference>
<dbReference type="AlphaFoldDB" id="A0A2D2BYX3"/>
<reference evidence="9 11" key="1">
    <citation type="submission" date="2017-10" db="EMBL/GenBank/DDBJ databases">
        <title>Complete genome sequence of Paracoccus yeei TT13 isolated from human skin.</title>
        <authorList>
            <person name="Lee K."/>
            <person name="Lim J.Y."/>
            <person name="Hwang I."/>
        </authorList>
    </citation>
    <scope>NUCLEOTIDE SEQUENCE [LARGE SCALE GENOMIC DNA]</scope>
    <source>
        <strain evidence="9 11">TT13</strain>
    </source>
</reference>
<dbReference type="InterPro" id="IPR012340">
    <property type="entry name" value="NA-bd_OB-fold"/>
</dbReference>
<evidence type="ECO:0000313" key="12">
    <source>
        <dbReference type="Proteomes" id="UP000324507"/>
    </source>
</evidence>
<gene>
    <name evidence="7 10" type="primary">nusA</name>
    <name evidence="10" type="ORF">FOB51_05725</name>
    <name evidence="9" type="ORF">PYTT13_06275</name>
</gene>
<dbReference type="InterPro" id="IPR030842">
    <property type="entry name" value="TF_NusA_bacterial"/>
</dbReference>
<keyword evidence="3 7" id="KW-0889">Transcription antitermination</keyword>
<accession>A0A2D2BYX3</accession>
<dbReference type="Pfam" id="PF13184">
    <property type="entry name" value="KH_NusA_1st"/>
    <property type="match status" value="1"/>
</dbReference>